<evidence type="ECO:0000313" key="6">
    <source>
        <dbReference type="EMBL" id="MXP62240.1"/>
    </source>
</evidence>
<evidence type="ECO:0000256" key="4">
    <source>
        <dbReference type="ARBA" id="ARBA00023163"/>
    </source>
</evidence>
<comment type="similarity">
    <text evidence="1">Belongs to the LysR transcriptional regulatory family.</text>
</comment>
<dbReference type="Pfam" id="PF00126">
    <property type="entry name" value="HTH_1"/>
    <property type="match status" value="1"/>
</dbReference>
<dbReference type="OrthoDB" id="9811588at2"/>
<dbReference type="Proteomes" id="UP000460715">
    <property type="component" value="Unassembled WGS sequence"/>
</dbReference>
<dbReference type="PRINTS" id="PR00039">
    <property type="entry name" value="HTHLYSR"/>
</dbReference>
<keyword evidence="2" id="KW-0805">Transcription regulation</keyword>
<dbReference type="PANTHER" id="PTHR30346">
    <property type="entry name" value="TRANSCRIPTIONAL DUAL REGULATOR HCAR-RELATED"/>
    <property type="match status" value="1"/>
</dbReference>
<evidence type="ECO:0000256" key="2">
    <source>
        <dbReference type="ARBA" id="ARBA00023015"/>
    </source>
</evidence>
<dbReference type="InterPro" id="IPR036390">
    <property type="entry name" value="WH_DNA-bd_sf"/>
</dbReference>
<accession>A0A845B7L3</accession>
<dbReference type="SUPFAM" id="SSF46785">
    <property type="entry name" value="Winged helix' DNA-binding domain"/>
    <property type="match status" value="1"/>
</dbReference>
<dbReference type="AlphaFoldDB" id="A0A845B7L3"/>
<dbReference type="PANTHER" id="PTHR30346:SF0">
    <property type="entry name" value="HCA OPERON TRANSCRIPTIONAL ACTIVATOR HCAR"/>
    <property type="match status" value="1"/>
</dbReference>
<keyword evidence="3" id="KW-0238">DNA-binding</keyword>
<evidence type="ECO:0000256" key="3">
    <source>
        <dbReference type="ARBA" id="ARBA00023125"/>
    </source>
</evidence>
<sequence length="298" mass="32271">MLDLAHIRSFVALAEELHFGRAARRLNMTQPPLSRQIQLLEAELGVGLFDRSRHAVALTASGHAFLPEARALLGATERAAQVARRAAQGRGRGVVNLGFIGASTYAFLPRLIEHTRTELPDMEIVLKEMDGATQLEALRVGRLDIGLVRPFPMPDIVSSTCVMHEGLALALPLGHPLSTKRRVGLRDLNGEAFVMYSTDGPYMHALLSNTFAAAGVQPRVVQAVSQAHTILSLVGAGTGLALVPEEARNASFDSVTFRPIAIPAAPLVELHAIWRPDNANPALEPLRDLLRRIALPRL</sequence>
<dbReference type="EMBL" id="SNVJ01000002">
    <property type="protein sequence ID" value="MXP62240.1"/>
    <property type="molecule type" value="Genomic_DNA"/>
</dbReference>
<keyword evidence="7" id="KW-1185">Reference proteome</keyword>
<dbReference type="InterPro" id="IPR000847">
    <property type="entry name" value="LysR_HTH_N"/>
</dbReference>
<dbReference type="GO" id="GO:0003677">
    <property type="term" value="F:DNA binding"/>
    <property type="evidence" value="ECO:0007669"/>
    <property type="project" value="UniProtKB-KW"/>
</dbReference>
<keyword evidence="4" id="KW-0804">Transcription</keyword>
<dbReference type="Gene3D" id="3.40.190.10">
    <property type="entry name" value="Periplasmic binding protein-like II"/>
    <property type="match status" value="2"/>
</dbReference>
<reference evidence="6 7" key="1">
    <citation type="submission" date="2019-03" db="EMBL/GenBank/DDBJ databases">
        <title>Roseomonas sp. a novel Roseomonas species isolated from Sea whip Gorgonian.</title>
        <authorList>
            <person name="Li F."/>
            <person name="Pan X."/>
            <person name="Huang S."/>
            <person name="Li Z."/>
            <person name="Meng B."/>
        </authorList>
    </citation>
    <scope>NUCLEOTIDE SEQUENCE [LARGE SCALE GENOMIC DNA]</scope>
    <source>
        <strain evidence="6 7">M0104</strain>
    </source>
</reference>
<dbReference type="RefSeq" id="WP_160935361.1">
    <property type="nucleotide sequence ID" value="NZ_SNVJ01000002.1"/>
</dbReference>
<comment type="caution">
    <text evidence="6">The sequence shown here is derived from an EMBL/GenBank/DDBJ whole genome shotgun (WGS) entry which is preliminary data.</text>
</comment>
<dbReference type="GO" id="GO:0003700">
    <property type="term" value="F:DNA-binding transcription factor activity"/>
    <property type="evidence" value="ECO:0007669"/>
    <property type="project" value="InterPro"/>
</dbReference>
<protein>
    <submittedName>
        <fullName evidence="6">LysR family transcriptional regulator</fullName>
    </submittedName>
</protein>
<gene>
    <name evidence="6" type="ORF">E0493_02600</name>
</gene>
<evidence type="ECO:0000259" key="5">
    <source>
        <dbReference type="PROSITE" id="PS50931"/>
    </source>
</evidence>
<dbReference type="Pfam" id="PF03466">
    <property type="entry name" value="LysR_substrate"/>
    <property type="match status" value="1"/>
</dbReference>
<dbReference type="FunFam" id="1.10.10.10:FF:000001">
    <property type="entry name" value="LysR family transcriptional regulator"/>
    <property type="match status" value="1"/>
</dbReference>
<dbReference type="SUPFAM" id="SSF53850">
    <property type="entry name" value="Periplasmic binding protein-like II"/>
    <property type="match status" value="1"/>
</dbReference>
<dbReference type="Gene3D" id="1.10.10.10">
    <property type="entry name" value="Winged helix-like DNA-binding domain superfamily/Winged helix DNA-binding domain"/>
    <property type="match status" value="1"/>
</dbReference>
<evidence type="ECO:0000256" key="1">
    <source>
        <dbReference type="ARBA" id="ARBA00009437"/>
    </source>
</evidence>
<proteinExistence type="inferred from homology"/>
<feature type="domain" description="HTH lysR-type" evidence="5">
    <location>
        <begin position="2"/>
        <end position="59"/>
    </location>
</feature>
<dbReference type="InterPro" id="IPR036388">
    <property type="entry name" value="WH-like_DNA-bd_sf"/>
</dbReference>
<dbReference type="PROSITE" id="PS50931">
    <property type="entry name" value="HTH_LYSR"/>
    <property type="match status" value="1"/>
</dbReference>
<organism evidence="6 7">
    <name type="scientific">Teichococcus coralli</name>
    <dbReference type="NCBI Taxonomy" id="2545983"/>
    <lineage>
        <taxon>Bacteria</taxon>
        <taxon>Pseudomonadati</taxon>
        <taxon>Pseudomonadota</taxon>
        <taxon>Alphaproteobacteria</taxon>
        <taxon>Acetobacterales</taxon>
        <taxon>Roseomonadaceae</taxon>
        <taxon>Roseomonas</taxon>
    </lineage>
</organism>
<dbReference type="GO" id="GO:0032993">
    <property type="term" value="C:protein-DNA complex"/>
    <property type="evidence" value="ECO:0007669"/>
    <property type="project" value="TreeGrafter"/>
</dbReference>
<dbReference type="InterPro" id="IPR005119">
    <property type="entry name" value="LysR_subst-bd"/>
</dbReference>
<name>A0A845B7L3_9PROT</name>
<evidence type="ECO:0000313" key="7">
    <source>
        <dbReference type="Proteomes" id="UP000460715"/>
    </source>
</evidence>